<evidence type="ECO:0000259" key="6">
    <source>
        <dbReference type="PROSITE" id="PS51819"/>
    </source>
</evidence>
<keyword evidence="5" id="KW-0408">Iron</keyword>
<name>I0L503_9ACTN</name>
<keyword evidence="7" id="KW-0560">Oxidoreductase</keyword>
<dbReference type="Proteomes" id="UP000003448">
    <property type="component" value="Unassembled WGS sequence"/>
</dbReference>
<keyword evidence="3" id="KW-0479">Metal-binding</keyword>
<dbReference type="Pfam" id="PF05721">
    <property type="entry name" value="PhyH"/>
    <property type="match status" value="1"/>
</dbReference>
<evidence type="ECO:0000256" key="2">
    <source>
        <dbReference type="ARBA" id="ARBA00005877"/>
    </source>
</evidence>
<proteinExistence type="inferred from homology"/>
<feature type="domain" description="VOC" evidence="6">
    <location>
        <begin position="170"/>
        <end position="306"/>
    </location>
</feature>
<dbReference type="PANTHER" id="PTHR11959:SF1">
    <property type="entry name" value="4-HYDROXYPHENYLPYRUVATE DIOXYGENASE"/>
    <property type="match status" value="1"/>
</dbReference>
<dbReference type="InterPro" id="IPR029068">
    <property type="entry name" value="Glyas_Bleomycin-R_OHBP_Dase"/>
</dbReference>
<dbReference type="InterPro" id="IPR004360">
    <property type="entry name" value="Glyas_Fos-R_dOase_dom"/>
</dbReference>
<keyword evidence="7" id="KW-0223">Dioxygenase</keyword>
<evidence type="ECO:0000256" key="5">
    <source>
        <dbReference type="ARBA" id="ARBA00023004"/>
    </source>
</evidence>
<evidence type="ECO:0000256" key="3">
    <source>
        <dbReference type="ARBA" id="ARBA00022723"/>
    </source>
</evidence>
<feature type="domain" description="VOC" evidence="6">
    <location>
        <begin position="12"/>
        <end position="142"/>
    </location>
</feature>
<reference evidence="8" key="1">
    <citation type="journal article" date="2012" name="J. Bacteriol.">
        <title>Genome Sequence of Micromonospora lupini Lupac 08, Isolated from Root Nodules of Lupinus angustifolius.</title>
        <authorList>
            <person name="Alonso-Vega P."/>
            <person name="Normand P."/>
            <person name="Bacigalupe R."/>
            <person name="Pujic P."/>
            <person name="Lajus A."/>
            <person name="Vallenet D."/>
            <person name="Carro L."/>
            <person name="Coll P."/>
            <person name="Trujillo M.E."/>
        </authorList>
    </citation>
    <scope>NUCLEOTIDE SEQUENCE [LARGE SCALE GENOMIC DNA]</scope>
    <source>
        <strain evidence="8">Lupac 08</strain>
    </source>
</reference>
<accession>I0L503</accession>
<comment type="caution">
    <text evidence="7">The sequence shown here is derived from an EMBL/GenBank/DDBJ whole genome shotgun (WGS) entry which is preliminary data.</text>
</comment>
<dbReference type="eggNOG" id="COG5285">
    <property type="taxonomic scope" value="Bacteria"/>
</dbReference>
<dbReference type="Pfam" id="PF00903">
    <property type="entry name" value="Glyoxalase"/>
    <property type="match status" value="1"/>
</dbReference>
<dbReference type="SUPFAM" id="SSF54593">
    <property type="entry name" value="Glyoxalase/Bleomycin resistance protein/Dihydroxybiphenyl dioxygenase"/>
    <property type="match status" value="1"/>
</dbReference>
<dbReference type="CDD" id="cd08342">
    <property type="entry name" value="HPPD_N_like"/>
    <property type="match status" value="1"/>
</dbReference>
<comment type="similarity">
    <text evidence="2">Belongs to the 4HPPD family.</text>
</comment>
<dbReference type="AlphaFoldDB" id="I0L503"/>
<dbReference type="eggNOG" id="COG3185">
    <property type="taxonomic scope" value="Bacteria"/>
</dbReference>
<dbReference type="PROSITE" id="PS51819">
    <property type="entry name" value="VOC"/>
    <property type="match status" value="2"/>
</dbReference>
<gene>
    <name evidence="7" type="ORF">MILUP08_43812</name>
</gene>
<dbReference type="GO" id="GO:0016706">
    <property type="term" value="F:2-oxoglutarate-dependent dioxygenase activity"/>
    <property type="evidence" value="ECO:0007669"/>
    <property type="project" value="UniProtKB-ARBA"/>
</dbReference>
<comment type="cofactor">
    <cofactor evidence="1">
        <name>Fe cation</name>
        <dbReference type="ChEBI" id="CHEBI:24875"/>
    </cofactor>
</comment>
<evidence type="ECO:0000313" key="8">
    <source>
        <dbReference type="Proteomes" id="UP000003448"/>
    </source>
</evidence>
<dbReference type="SUPFAM" id="SSF51197">
    <property type="entry name" value="Clavaminate synthase-like"/>
    <property type="match status" value="1"/>
</dbReference>
<dbReference type="GO" id="GO:0003868">
    <property type="term" value="F:4-hydroxyphenylpyruvate dioxygenase activity"/>
    <property type="evidence" value="ECO:0007669"/>
    <property type="project" value="InterPro"/>
</dbReference>
<dbReference type="Gene3D" id="2.60.120.620">
    <property type="entry name" value="q2cbj1_9rhob like domain"/>
    <property type="match status" value="1"/>
</dbReference>
<protein>
    <submittedName>
        <fullName evidence="7">Phytanoyl-CoA dioxygenase (Modular protein)</fullName>
    </submittedName>
</protein>
<dbReference type="PANTHER" id="PTHR11959">
    <property type="entry name" value="4-HYDROXYPHENYLPYRUVATE DIOXYGENASE"/>
    <property type="match status" value="1"/>
</dbReference>
<dbReference type="InterPro" id="IPR041736">
    <property type="entry name" value="4OHPhenylPyrv_dOase_N"/>
</dbReference>
<evidence type="ECO:0000256" key="4">
    <source>
        <dbReference type="ARBA" id="ARBA00022737"/>
    </source>
</evidence>
<dbReference type="STRING" id="1150864.MILUP08_43812"/>
<dbReference type="InterPro" id="IPR005956">
    <property type="entry name" value="4OHPhenylPyrv_dOase"/>
</dbReference>
<organism evidence="7 8">
    <name type="scientific">Micromonospora lupini str. Lupac 08</name>
    <dbReference type="NCBI Taxonomy" id="1150864"/>
    <lineage>
        <taxon>Bacteria</taxon>
        <taxon>Bacillati</taxon>
        <taxon>Actinomycetota</taxon>
        <taxon>Actinomycetes</taxon>
        <taxon>Micromonosporales</taxon>
        <taxon>Micromonosporaceae</taxon>
        <taxon>Micromonospora</taxon>
    </lineage>
</organism>
<dbReference type="GO" id="GO:0046872">
    <property type="term" value="F:metal ion binding"/>
    <property type="evidence" value="ECO:0007669"/>
    <property type="project" value="UniProtKB-KW"/>
</dbReference>
<dbReference type="InterPro" id="IPR008775">
    <property type="entry name" value="Phytyl_CoA_dOase-like"/>
</dbReference>
<sequence length="672" mass="73589">MGKGTENMDIRGIDHIELYVGDARQAAFYFSTAVGFQICGQGGPETGLTGQRSLLLCHGDIRLLLTSGLSAEHPAARYVQRHGDGIAVVAVEVGDVAQAYAELVGRGATGVTPPTTLTGADAEVVTAEVEGFADVRHRLVQRTGSRSDFLPGVITPTPFAADEGKPVLAEVDHLAVCVPPGELDETVRHFEGLFDFAQIFEEHIEVDGQGMNSKVVQSPSGQVTVVLLEPDRARRPGQIDAFLDQHAGGGVQHLGLRTDDIVAAVESLGRRGVRFAGTPASYYDALEARVGRVDAPLERLRELGVLVDLRPRRAAVADLRRVDARAPHALPGADRAARGEWFRQRQHQGAVRGQGAGTCRRGGRASGGGCVSLTPEEQALLPSDDDVRHYAEHGWYLSKKVFTDDEVDALAAAAQRYYDGERDRRLPVRPPKLAYWEPSKGPVQRHNDYVHHEHDGLGAILRKPLLGAVAARLAEADEIRVFQSTLIYKPPISGEPSNIVPWHFDKHYWASSSSEKMLTAFIPFHDCGEEMGTITMVDGSHRWKEIGADDTVVRHFADRDRNQLEEMLAENAAYNGAEIRKVPMVIPKGHVSFHHCRTYHGSGPNVSGRPRQAVSLHLQDGDNAWREYPLSDGSLAAYNHDVLVRRTHDGRPDYADPDYCPVIWRHRAPQGG</sequence>
<keyword evidence="8" id="KW-1185">Reference proteome</keyword>
<dbReference type="InterPro" id="IPR037523">
    <property type="entry name" value="VOC_core"/>
</dbReference>
<evidence type="ECO:0000313" key="7">
    <source>
        <dbReference type="EMBL" id="CCH18900.1"/>
    </source>
</evidence>
<dbReference type="GO" id="GO:0006572">
    <property type="term" value="P:L-tyrosine catabolic process"/>
    <property type="evidence" value="ECO:0007669"/>
    <property type="project" value="TreeGrafter"/>
</dbReference>
<dbReference type="Gene3D" id="3.10.180.10">
    <property type="entry name" value="2,3-Dihydroxybiphenyl 1,2-Dioxygenase, domain 1"/>
    <property type="match status" value="2"/>
</dbReference>
<dbReference type="Pfam" id="PF13669">
    <property type="entry name" value="Glyoxalase_4"/>
    <property type="match status" value="1"/>
</dbReference>
<evidence type="ECO:0000256" key="1">
    <source>
        <dbReference type="ARBA" id="ARBA00001962"/>
    </source>
</evidence>
<keyword evidence="4" id="KW-0677">Repeat</keyword>
<dbReference type="EMBL" id="CAIE01000028">
    <property type="protein sequence ID" value="CCH18900.1"/>
    <property type="molecule type" value="Genomic_DNA"/>
</dbReference>